<keyword evidence="2" id="KW-0339">Growth factor</keyword>
<protein>
    <submittedName>
        <fullName evidence="3">Fibroblast growth factor 4</fullName>
    </submittedName>
</protein>
<comment type="similarity">
    <text evidence="1">Belongs to the heparin-binding growth factors family.</text>
</comment>
<reference evidence="3 4" key="1">
    <citation type="journal article" date="2019" name="Mol. Ecol. Resour.">
        <title>Improving Illumina assemblies with Hi-C and long reads: an example with the North African dromedary.</title>
        <authorList>
            <person name="Elbers J.P."/>
            <person name="Rogers M.F."/>
            <person name="Perelman P.L."/>
            <person name="Proskuryakova A.A."/>
            <person name="Serdyukova N.A."/>
            <person name="Johnson W.E."/>
            <person name="Horin P."/>
            <person name="Corander J."/>
            <person name="Murphy D."/>
            <person name="Burger P.A."/>
        </authorList>
    </citation>
    <scope>NUCLEOTIDE SEQUENCE [LARGE SCALE GENOMIC DNA]</scope>
    <source>
        <strain evidence="3">Drom800</strain>
        <tissue evidence="3">Blood</tissue>
    </source>
</reference>
<evidence type="ECO:0000256" key="2">
    <source>
        <dbReference type="ARBA" id="ARBA00023030"/>
    </source>
</evidence>
<dbReference type="AlphaFoldDB" id="A0A5N4BYL5"/>
<name>A0A5N4BYL5_CAMDR</name>
<dbReference type="EMBL" id="JWIN03000075">
    <property type="protein sequence ID" value="KAB1251524.1"/>
    <property type="molecule type" value="Genomic_DNA"/>
</dbReference>
<dbReference type="PANTHER" id="PTHR11486">
    <property type="entry name" value="FIBROBLAST GROWTH FACTOR"/>
    <property type="match status" value="1"/>
</dbReference>
<comment type="caution">
    <text evidence="3">The sequence shown here is derived from an EMBL/GenBank/DDBJ whole genome shotgun (WGS) entry which is preliminary data.</text>
</comment>
<accession>A0A5N4BYL5</accession>
<dbReference type="Proteomes" id="UP000299084">
    <property type="component" value="Unassembled WGS sequence"/>
</dbReference>
<proteinExistence type="inferred from homology"/>
<evidence type="ECO:0000256" key="1">
    <source>
        <dbReference type="ARBA" id="ARBA00007936"/>
    </source>
</evidence>
<dbReference type="SMART" id="SM00442">
    <property type="entry name" value="FGF"/>
    <property type="match status" value="1"/>
</dbReference>
<evidence type="ECO:0000313" key="3">
    <source>
        <dbReference type="EMBL" id="KAB1251524.1"/>
    </source>
</evidence>
<dbReference type="InterPro" id="IPR008996">
    <property type="entry name" value="IL1/FGF"/>
</dbReference>
<gene>
    <name evidence="3" type="ORF">Cadr_000030430</name>
</gene>
<sequence>MIAAVELDRHLELTKDVHLHGLDLNTLGDRQAQGGCRPERRRDYLLGIKRLRTAYCNVGIGFHLQFSPTPHRGVHADTRGQLLSSRRVERGVVSIFGWPAVLRGHEQQGQALRLAFLHRRVQVQGNPSPQQLQRYECFRHPGMFIALSKNGKDQRGSRVSPHMKVTHFLPRL</sequence>
<keyword evidence="4" id="KW-1185">Reference proteome</keyword>
<evidence type="ECO:0000313" key="4">
    <source>
        <dbReference type="Proteomes" id="UP000299084"/>
    </source>
</evidence>
<dbReference type="GO" id="GO:0008083">
    <property type="term" value="F:growth factor activity"/>
    <property type="evidence" value="ECO:0007669"/>
    <property type="project" value="UniProtKB-KW"/>
</dbReference>
<dbReference type="Gene3D" id="2.80.10.50">
    <property type="match status" value="1"/>
</dbReference>
<dbReference type="SUPFAM" id="SSF50353">
    <property type="entry name" value="Cytokine"/>
    <property type="match status" value="1"/>
</dbReference>
<dbReference type="Pfam" id="PF00167">
    <property type="entry name" value="FGF"/>
    <property type="match status" value="1"/>
</dbReference>
<dbReference type="InterPro" id="IPR002209">
    <property type="entry name" value="Fibroblast_GF_fam"/>
</dbReference>
<organism evidence="3 4">
    <name type="scientific">Camelus dromedarius</name>
    <name type="common">Dromedary</name>
    <name type="synonym">Arabian camel</name>
    <dbReference type="NCBI Taxonomy" id="9838"/>
    <lineage>
        <taxon>Eukaryota</taxon>
        <taxon>Metazoa</taxon>
        <taxon>Chordata</taxon>
        <taxon>Craniata</taxon>
        <taxon>Vertebrata</taxon>
        <taxon>Euteleostomi</taxon>
        <taxon>Mammalia</taxon>
        <taxon>Eutheria</taxon>
        <taxon>Laurasiatheria</taxon>
        <taxon>Artiodactyla</taxon>
        <taxon>Tylopoda</taxon>
        <taxon>Camelidae</taxon>
        <taxon>Camelus</taxon>
    </lineage>
</organism>